<sequence>MISAKDKEQLAQKGISEEKLNEQLNCFKTGFPYLKLYAAAGVGEGILKPTKEEQQAFAEAWDEAAKSLHIVKFVPASGAASRMFKDLFSFSEASYDVPTTDFEKTFFNNLEHYAFFSALDAQCKTLHNKNCEELLKEGEYKKIVNALLHKEGLNYGQLPKGLLLFHRYEDSVRTPAEEHLVEGALYAKEADGTVNAHFTVSPEHRPLFEAHIQESVPALEEKFGVKYNISFSEQKSSTDTVAATPDNEPFRQDDGSLLFRPAGHGALIENLNDITADILFIKNIDNVVPDRLKPETVHNKKLLAGVLVSLQKKTFKYLHLLESGQYSPTDLHEIKLFLEKELCCKTLLPLDGKALADYLYQKLNRPIRICGMVPNVGEPGGGPFLAYNQDGSISLQILESSQINMDDEKTKAMYVKGTHFNPVDLVCAVKNYKGEKFNLPDFVDKTTGFISLKSKNGRELKALELPGLWNGAMSDWNTVFVEVPLITFNPVKTVNDLIREQHQ</sequence>
<dbReference type="InterPro" id="IPR025393">
    <property type="entry name" value="DUF4301"/>
</dbReference>
<feature type="domain" description="DUF4301" evidence="1">
    <location>
        <begin position="4"/>
        <end position="503"/>
    </location>
</feature>
<organism evidence="2 3">
    <name type="scientific">Alloprevotella rava</name>
    <dbReference type="NCBI Taxonomy" id="671218"/>
    <lineage>
        <taxon>Bacteria</taxon>
        <taxon>Pseudomonadati</taxon>
        <taxon>Bacteroidota</taxon>
        <taxon>Bacteroidia</taxon>
        <taxon>Bacteroidales</taxon>
        <taxon>Prevotellaceae</taxon>
        <taxon>Alloprevotella</taxon>
    </lineage>
</organism>
<evidence type="ECO:0000259" key="1">
    <source>
        <dbReference type="Pfam" id="PF14134"/>
    </source>
</evidence>
<dbReference type="InterPro" id="IPR029044">
    <property type="entry name" value="Nucleotide-diphossugar_trans"/>
</dbReference>
<evidence type="ECO:0000313" key="2">
    <source>
        <dbReference type="EMBL" id="MBB3701583.1"/>
    </source>
</evidence>
<dbReference type="Pfam" id="PF14134">
    <property type="entry name" value="DUF4301"/>
    <property type="match status" value="1"/>
</dbReference>
<proteinExistence type="predicted"/>
<accession>A0A7W5UCQ6</accession>
<gene>
    <name evidence="2" type="ORF">FHS60_000025</name>
</gene>
<dbReference type="SUPFAM" id="SSF53448">
    <property type="entry name" value="Nucleotide-diphospho-sugar transferases"/>
    <property type="match status" value="1"/>
</dbReference>
<comment type="caution">
    <text evidence="2">The sequence shown here is derived from an EMBL/GenBank/DDBJ whole genome shotgun (WGS) entry which is preliminary data.</text>
</comment>
<dbReference type="Proteomes" id="UP000541425">
    <property type="component" value="Unassembled WGS sequence"/>
</dbReference>
<reference evidence="2 3" key="1">
    <citation type="submission" date="2020-08" db="EMBL/GenBank/DDBJ databases">
        <title>Genomic Encyclopedia of Type Strains, Phase IV (KMG-IV): sequencing the most valuable type-strain genomes for metagenomic binning, comparative biology and taxonomic classification.</title>
        <authorList>
            <person name="Goeker M."/>
        </authorList>
    </citation>
    <scope>NUCLEOTIDE SEQUENCE [LARGE SCALE GENOMIC DNA]</scope>
    <source>
        <strain evidence="2 3">DSM 22548</strain>
    </source>
</reference>
<dbReference type="AlphaFoldDB" id="A0A7W5UCQ6"/>
<protein>
    <recommendedName>
        <fullName evidence="1">DUF4301 domain-containing protein</fullName>
    </recommendedName>
</protein>
<name>A0A7W5UCQ6_9BACT</name>
<dbReference type="RefSeq" id="WP_183693339.1">
    <property type="nucleotide sequence ID" value="NZ_JACICA010000001.1"/>
</dbReference>
<dbReference type="EMBL" id="JACICA010000001">
    <property type="protein sequence ID" value="MBB3701583.1"/>
    <property type="molecule type" value="Genomic_DNA"/>
</dbReference>
<evidence type="ECO:0000313" key="3">
    <source>
        <dbReference type="Proteomes" id="UP000541425"/>
    </source>
</evidence>